<keyword evidence="4" id="KW-1185">Reference proteome</keyword>
<dbReference type="RefSeq" id="WP_062482090.1">
    <property type="nucleotide sequence ID" value="NZ_CP013650.1"/>
</dbReference>
<feature type="domain" description="ChrR-like cupin" evidence="2">
    <location>
        <begin position="36"/>
        <end position="135"/>
    </location>
</feature>
<feature type="chain" id="PRO_5006835450" evidence="1">
    <location>
        <begin position="24"/>
        <end position="146"/>
    </location>
</feature>
<dbReference type="OrthoDB" id="1433532at2"/>
<feature type="signal peptide" evidence="1">
    <location>
        <begin position="1"/>
        <end position="23"/>
    </location>
</feature>
<evidence type="ECO:0000256" key="1">
    <source>
        <dbReference type="SAM" id="SignalP"/>
    </source>
</evidence>
<proteinExistence type="predicted"/>
<dbReference type="InterPro" id="IPR011051">
    <property type="entry name" value="RmlC_Cupin_sf"/>
</dbReference>
<protein>
    <submittedName>
        <fullName evidence="3">Cupin</fullName>
    </submittedName>
</protein>
<dbReference type="EMBL" id="CP013650">
    <property type="protein sequence ID" value="ALS99543.1"/>
    <property type="molecule type" value="Genomic_DNA"/>
</dbReference>
<dbReference type="AlphaFoldDB" id="A0A0U2ZKK5"/>
<keyword evidence="1" id="KW-0732">Signal</keyword>
<organism evidence="3 4">
    <name type="scientific">Lacimicrobium alkaliphilum</name>
    <dbReference type="NCBI Taxonomy" id="1526571"/>
    <lineage>
        <taxon>Bacteria</taxon>
        <taxon>Pseudomonadati</taxon>
        <taxon>Pseudomonadota</taxon>
        <taxon>Gammaproteobacteria</taxon>
        <taxon>Alteromonadales</taxon>
        <taxon>Alteromonadaceae</taxon>
        <taxon>Lacimicrobium</taxon>
    </lineage>
</organism>
<evidence type="ECO:0000313" key="4">
    <source>
        <dbReference type="Proteomes" id="UP000068447"/>
    </source>
</evidence>
<evidence type="ECO:0000313" key="3">
    <source>
        <dbReference type="EMBL" id="ALS99543.1"/>
    </source>
</evidence>
<gene>
    <name evidence="3" type="ORF">AT746_15610</name>
</gene>
<dbReference type="InterPro" id="IPR025979">
    <property type="entry name" value="ChrR-like_cupin_dom"/>
</dbReference>
<dbReference type="Pfam" id="PF12973">
    <property type="entry name" value="Cupin_7"/>
    <property type="match status" value="1"/>
</dbReference>
<dbReference type="Proteomes" id="UP000068447">
    <property type="component" value="Chromosome"/>
</dbReference>
<name>A0A0U2ZKK5_9ALTE</name>
<dbReference type="InterPro" id="IPR014710">
    <property type="entry name" value="RmlC-like_jellyroll"/>
</dbReference>
<dbReference type="Gene3D" id="2.60.120.10">
    <property type="entry name" value="Jelly Rolls"/>
    <property type="match status" value="1"/>
</dbReference>
<dbReference type="KEGG" id="lal:AT746_15610"/>
<dbReference type="SUPFAM" id="SSF51182">
    <property type="entry name" value="RmlC-like cupins"/>
    <property type="match status" value="1"/>
</dbReference>
<evidence type="ECO:0000259" key="2">
    <source>
        <dbReference type="Pfam" id="PF12973"/>
    </source>
</evidence>
<accession>A0A0U2ZKK5</accession>
<reference evidence="3 4" key="1">
    <citation type="submission" date="2015-12" db="EMBL/GenBank/DDBJ databases">
        <title>Complete genome of Lacimicrobium alkaliphilum KCTC 32984.</title>
        <authorList>
            <person name="Kim S.-G."/>
            <person name="Lee Y.-J."/>
        </authorList>
    </citation>
    <scope>NUCLEOTIDE SEQUENCE [LARGE SCALE GENOMIC DNA]</scope>
    <source>
        <strain evidence="3 4">YelD216</strain>
    </source>
</reference>
<sequence>MQKNLCKFVVAAAMLFSVSGVGAGEQAISASHDDSSLEWGACPAFFPEGCQIAVLHGDPSKPNADIYFKIPGGYEFPAHWHTSAERMVLVSGELDVKYEGQETTHLKEGMYAYGPAKVVHDGKCVSKEQCVVVIAFEEPVDAHEHK</sequence>